<dbReference type="PANTHER" id="PTHR30055">
    <property type="entry name" value="HTH-TYPE TRANSCRIPTIONAL REGULATOR RUTR"/>
    <property type="match status" value="1"/>
</dbReference>
<feature type="DNA-binding region" description="H-T-H motif" evidence="4">
    <location>
        <begin position="36"/>
        <end position="55"/>
    </location>
</feature>
<organism evidence="6 7">
    <name type="scientific">Crossiella cryophila</name>
    <dbReference type="NCBI Taxonomy" id="43355"/>
    <lineage>
        <taxon>Bacteria</taxon>
        <taxon>Bacillati</taxon>
        <taxon>Actinomycetota</taxon>
        <taxon>Actinomycetes</taxon>
        <taxon>Pseudonocardiales</taxon>
        <taxon>Pseudonocardiaceae</taxon>
        <taxon>Crossiella</taxon>
    </lineage>
</organism>
<dbReference type="SUPFAM" id="SSF46689">
    <property type="entry name" value="Homeodomain-like"/>
    <property type="match status" value="1"/>
</dbReference>
<dbReference type="Gene3D" id="1.10.357.10">
    <property type="entry name" value="Tetracycline Repressor, domain 2"/>
    <property type="match status" value="1"/>
</dbReference>
<proteinExistence type="predicted"/>
<dbReference type="FunFam" id="1.10.10.60:FF:000141">
    <property type="entry name" value="TetR family transcriptional regulator"/>
    <property type="match status" value="1"/>
</dbReference>
<feature type="domain" description="HTH tetR-type" evidence="5">
    <location>
        <begin position="13"/>
        <end position="73"/>
    </location>
</feature>
<evidence type="ECO:0000256" key="3">
    <source>
        <dbReference type="ARBA" id="ARBA00023163"/>
    </source>
</evidence>
<sequence length="209" mass="22968">MGEPAGLRERKKQRTREAIAEAAIELFLDRGFDQVSVAEVAAVAEVSKRTLFKYFPSKEDLVVQRFADHQDESARYVRARVVGESPLAALERGWLEALRRQDPNTGLCDLPEVVRFYRLITGTESLAARLRRYATDAEALLADALVAAGYPPRRARLVAVQAGALETLLMWENSVQIAAGRSAAEVYPEAVAALTEAFALLRDGAELPA</sequence>
<dbReference type="PROSITE" id="PS01081">
    <property type="entry name" value="HTH_TETR_1"/>
    <property type="match status" value="1"/>
</dbReference>
<evidence type="ECO:0000256" key="4">
    <source>
        <dbReference type="PROSITE-ProRule" id="PRU00335"/>
    </source>
</evidence>
<keyword evidence="1" id="KW-0805">Transcription regulation</keyword>
<dbReference type="InterPro" id="IPR050109">
    <property type="entry name" value="HTH-type_TetR-like_transc_reg"/>
</dbReference>
<keyword evidence="3" id="KW-0804">Transcription</keyword>
<dbReference type="GO" id="GO:0003700">
    <property type="term" value="F:DNA-binding transcription factor activity"/>
    <property type="evidence" value="ECO:0007669"/>
    <property type="project" value="TreeGrafter"/>
</dbReference>
<comment type="caution">
    <text evidence="6">The sequence shown here is derived from an EMBL/GenBank/DDBJ whole genome shotgun (WGS) entry which is preliminary data.</text>
</comment>
<dbReference type="PROSITE" id="PS50977">
    <property type="entry name" value="HTH_TETR_2"/>
    <property type="match status" value="1"/>
</dbReference>
<dbReference type="InterPro" id="IPR009057">
    <property type="entry name" value="Homeodomain-like_sf"/>
</dbReference>
<evidence type="ECO:0000256" key="1">
    <source>
        <dbReference type="ARBA" id="ARBA00023015"/>
    </source>
</evidence>
<evidence type="ECO:0000259" key="5">
    <source>
        <dbReference type="PROSITE" id="PS50977"/>
    </source>
</evidence>
<keyword evidence="2 4" id="KW-0238">DNA-binding</keyword>
<dbReference type="GO" id="GO:0045892">
    <property type="term" value="P:negative regulation of DNA-templated transcription"/>
    <property type="evidence" value="ECO:0007669"/>
    <property type="project" value="UniProtKB-ARBA"/>
</dbReference>
<dbReference type="PANTHER" id="PTHR30055:SF234">
    <property type="entry name" value="HTH-TYPE TRANSCRIPTIONAL REGULATOR BETI"/>
    <property type="match status" value="1"/>
</dbReference>
<evidence type="ECO:0000256" key="2">
    <source>
        <dbReference type="ARBA" id="ARBA00023125"/>
    </source>
</evidence>
<name>A0A7W7CF80_9PSEU</name>
<evidence type="ECO:0000313" key="7">
    <source>
        <dbReference type="Proteomes" id="UP000533598"/>
    </source>
</evidence>
<protein>
    <submittedName>
        <fullName evidence="6">AcrR family transcriptional regulator</fullName>
    </submittedName>
</protein>
<dbReference type="PRINTS" id="PR00455">
    <property type="entry name" value="HTHTETR"/>
</dbReference>
<dbReference type="Pfam" id="PF00440">
    <property type="entry name" value="TetR_N"/>
    <property type="match status" value="1"/>
</dbReference>
<dbReference type="GO" id="GO:0000976">
    <property type="term" value="F:transcription cis-regulatory region binding"/>
    <property type="evidence" value="ECO:0007669"/>
    <property type="project" value="TreeGrafter"/>
</dbReference>
<dbReference type="EMBL" id="JACHMH010000001">
    <property type="protein sequence ID" value="MBB4679877.1"/>
    <property type="molecule type" value="Genomic_DNA"/>
</dbReference>
<gene>
    <name evidence="6" type="ORF">HNR67_005995</name>
</gene>
<accession>A0A7W7CF80</accession>
<dbReference type="RefSeq" id="WP_185005576.1">
    <property type="nucleotide sequence ID" value="NZ_BAAAUI010000017.1"/>
</dbReference>
<dbReference type="Proteomes" id="UP000533598">
    <property type="component" value="Unassembled WGS sequence"/>
</dbReference>
<reference evidence="6 7" key="1">
    <citation type="submission" date="2020-08" db="EMBL/GenBank/DDBJ databases">
        <title>Sequencing the genomes of 1000 actinobacteria strains.</title>
        <authorList>
            <person name="Klenk H.-P."/>
        </authorList>
    </citation>
    <scope>NUCLEOTIDE SEQUENCE [LARGE SCALE GENOMIC DNA]</scope>
    <source>
        <strain evidence="6 7">DSM 44230</strain>
    </source>
</reference>
<evidence type="ECO:0000313" key="6">
    <source>
        <dbReference type="EMBL" id="MBB4679877.1"/>
    </source>
</evidence>
<dbReference type="InterPro" id="IPR001647">
    <property type="entry name" value="HTH_TetR"/>
</dbReference>
<dbReference type="AlphaFoldDB" id="A0A7W7CF80"/>
<keyword evidence="7" id="KW-1185">Reference proteome</keyword>
<dbReference type="InterPro" id="IPR023772">
    <property type="entry name" value="DNA-bd_HTH_TetR-type_CS"/>
</dbReference>